<protein>
    <submittedName>
        <fullName evidence="2">Uncharacterized protein</fullName>
    </submittedName>
</protein>
<dbReference type="Proteomes" id="UP000054350">
    <property type="component" value="Unassembled WGS sequence"/>
</dbReference>
<name>A0A0L0T3A9_ALLM3</name>
<organism evidence="2 3">
    <name type="scientific">Allomyces macrogynus (strain ATCC 38327)</name>
    <name type="common">Allomyces javanicus var. macrogynus</name>
    <dbReference type="NCBI Taxonomy" id="578462"/>
    <lineage>
        <taxon>Eukaryota</taxon>
        <taxon>Fungi</taxon>
        <taxon>Fungi incertae sedis</taxon>
        <taxon>Blastocladiomycota</taxon>
        <taxon>Blastocladiomycetes</taxon>
        <taxon>Blastocladiales</taxon>
        <taxon>Blastocladiaceae</taxon>
        <taxon>Allomyces</taxon>
    </lineage>
</organism>
<reference evidence="3" key="2">
    <citation type="submission" date="2009-11" db="EMBL/GenBank/DDBJ databases">
        <title>The Genome Sequence of Allomyces macrogynus strain ATCC 38327.</title>
        <authorList>
            <consortium name="The Broad Institute Genome Sequencing Platform"/>
            <person name="Russ C."/>
            <person name="Cuomo C."/>
            <person name="Shea T."/>
            <person name="Young S.K."/>
            <person name="Zeng Q."/>
            <person name="Koehrsen M."/>
            <person name="Haas B."/>
            <person name="Borodovsky M."/>
            <person name="Guigo R."/>
            <person name="Alvarado L."/>
            <person name="Berlin A."/>
            <person name="Borenstein D."/>
            <person name="Chen Z."/>
            <person name="Engels R."/>
            <person name="Freedman E."/>
            <person name="Gellesch M."/>
            <person name="Goldberg J."/>
            <person name="Griggs A."/>
            <person name="Gujja S."/>
            <person name="Heiman D."/>
            <person name="Hepburn T."/>
            <person name="Howarth C."/>
            <person name="Jen D."/>
            <person name="Larson L."/>
            <person name="Lewis B."/>
            <person name="Mehta T."/>
            <person name="Park D."/>
            <person name="Pearson M."/>
            <person name="Roberts A."/>
            <person name="Saif S."/>
            <person name="Shenoy N."/>
            <person name="Sisk P."/>
            <person name="Stolte C."/>
            <person name="Sykes S."/>
            <person name="Walk T."/>
            <person name="White J."/>
            <person name="Yandava C."/>
            <person name="Burger G."/>
            <person name="Gray M.W."/>
            <person name="Holland P.W.H."/>
            <person name="King N."/>
            <person name="Lang F.B.F."/>
            <person name="Roger A.J."/>
            <person name="Ruiz-Trillo I."/>
            <person name="Lander E."/>
            <person name="Nusbaum C."/>
        </authorList>
    </citation>
    <scope>NUCLEOTIDE SEQUENCE [LARGE SCALE GENOMIC DNA]</scope>
    <source>
        <strain evidence="3">ATCC 38327</strain>
    </source>
</reference>
<feature type="compositionally biased region" description="Low complexity" evidence="1">
    <location>
        <begin position="1"/>
        <end position="19"/>
    </location>
</feature>
<dbReference type="AlphaFoldDB" id="A0A0L0T3A9"/>
<feature type="region of interest" description="Disordered" evidence="1">
    <location>
        <begin position="156"/>
        <end position="181"/>
    </location>
</feature>
<sequence length="554" mass="58234">MMLAAGLAAPTASGTATSPIHHHISRPINTGASKPAMPSSFASPSRTPPRLRASLHADYSSTSRPAPQVADPDRLRDGARARRLFESHRPSLDAAYADLLHAHGTDPYFLHRVLALLAKCDSHYKRQRALLALDKLDNDLTREDDELILAESPTVNGTTARTARHGPESSASPPSVPSRTQRHDAFLKTLHPRLSSADLARLVAPATDPRSVPDPLLPPLPASWPTLAGAPPTSTGTRGLGIGTSYASAAPPTAPSSSSASAQDDDDDDTSTVPEFGTANPTTTTDEERRGRSPNKRPRGDLRFAPDTTTDPPQWREWVAAAAASAGSESAMSSPILRDMPVPHSPVVERAGMFSAEMKHSLRAHLVTERDRLLAEQAQLRALIADLRRDVDAPVPSASRAEANAGRAGAAVVASVEEAADASSPLAVAVADPPTTQIFAKSVVAARATLSAPTASPSPPPPVPAPALPAGYWATVGPVLRPLTQWMLLPCLVLGTVLTVVVGHLDVEDPVAAAAPLTRRVPIDEVQGSLMADDAWCRVCQTTVGKPRSSCSSP</sequence>
<dbReference type="EMBL" id="GG745360">
    <property type="protein sequence ID" value="KNE69206.1"/>
    <property type="molecule type" value="Genomic_DNA"/>
</dbReference>
<reference evidence="2 3" key="1">
    <citation type="submission" date="2009-11" db="EMBL/GenBank/DDBJ databases">
        <title>Annotation of Allomyces macrogynus ATCC 38327.</title>
        <authorList>
            <consortium name="The Broad Institute Genome Sequencing Platform"/>
            <person name="Russ C."/>
            <person name="Cuomo C."/>
            <person name="Burger G."/>
            <person name="Gray M.W."/>
            <person name="Holland P.W.H."/>
            <person name="King N."/>
            <person name="Lang F.B.F."/>
            <person name="Roger A.J."/>
            <person name="Ruiz-Trillo I."/>
            <person name="Young S.K."/>
            <person name="Zeng Q."/>
            <person name="Gargeya S."/>
            <person name="Fitzgerald M."/>
            <person name="Haas B."/>
            <person name="Abouelleil A."/>
            <person name="Alvarado L."/>
            <person name="Arachchi H.M."/>
            <person name="Berlin A."/>
            <person name="Chapman S.B."/>
            <person name="Gearin G."/>
            <person name="Goldberg J."/>
            <person name="Griggs A."/>
            <person name="Gujja S."/>
            <person name="Hansen M."/>
            <person name="Heiman D."/>
            <person name="Howarth C."/>
            <person name="Larimer J."/>
            <person name="Lui A."/>
            <person name="MacDonald P.J.P."/>
            <person name="McCowen C."/>
            <person name="Montmayeur A."/>
            <person name="Murphy C."/>
            <person name="Neiman D."/>
            <person name="Pearson M."/>
            <person name="Priest M."/>
            <person name="Roberts A."/>
            <person name="Saif S."/>
            <person name="Shea T."/>
            <person name="Sisk P."/>
            <person name="Stolte C."/>
            <person name="Sykes S."/>
            <person name="Wortman J."/>
            <person name="Nusbaum C."/>
            <person name="Birren B."/>
        </authorList>
    </citation>
    <scope>NUCLEOTIDE SEQUENCE [LARGE SCALE GENOMIC DNA]</scope>
    <source>
        <strain evidence="2 3">ATCC 38327</strain>
    </source>
</reference>
<feature type="non-terminal residue" evidence="2">
    <location>
        <position position="1"/>
    </location>
</feature>
<feature type="region of interest" description="Disordered" evidence="1">
    <location>
        <begin position="1"/>
        <end position="51"/>
    </location>
</feature>
<keyword evidence="3" id="KW-1185">Reference proteome</keyword>
<dbReference type="VEuPathDB" id="FungiDB:AMAG_19882"/>
<accession>A0A0L0T3A9</accession>
<feature type="region of interest" description="Disordered" evidence="1">
    <location>
        <begin position="206"/>
        <end position="314"/>
    </location>
</feature>
<evidence type="ECO:0000313" key="2">
    <source>
        <dbReference type="EMBL" id="KNE69206.1"/>
    </source>
</evidence>
<feature type="compositionally biased region" description="Low complexity" evidence="1">
    <location>
        <begin position="247"/>
        <end position="262"/>
    </location>
</feature>
<proteinExistence type="predicted"/>
<gene>
    <name evidence="2" type="ORF">AMAG_19882</name>
</gene>
<evidence type="ECO:0000256" key="1">
    <source>
        <dbReference type="SAM" id="MobiDB-lite"/>
    </source>
</evidence>
<dbReference type="OrthoDB" id="5591028at2759"/>
<evidence type="ECO:0000313" key="3">
    <source>
        <dbReference type="Proteomes" id="UP000054350"/>
    </source>
</evidence>